<proteinExistence type="predicted"/>
<keyword evidence="3" id="KW-0804">Transcription</keyword>
<reference evidence="6" key="1">
    <citation type="submission" date="2020-05" db="EMBL/GenBank/DDBJ databases">
        <title>Nod-independent and nitrogen-fixing Bradyrhizobium aeschynomene sp. nov. isolated from nodules of Aeschynomene indica.</title>
        <authorList>
            <person name="Zhang Z."/>
        </authorList>
    </citation>
    <scope>NUCLEOTIDE SEQUENCE</scope>
    <source>
        <strain evidence="6">83012</strain>
    </source>
</reference>
<dbReference type="InterPro" id="IPR036271">
    <property type="entry name" value="Tet_transcr_reg_TetR-rel_C_sf"/>
</dbReference>
<evidence type="ECO:0000256" key="2">
    <source>
        <dbReference type="ARBA" id="ARBA00023125"/>
    </source>
</evidence>
<dbReference type="Proteomes" id="UP000886476">
    <property type="component" value="Unassembled WGS sequence"/>
</dbReference>
<keyword evidence="7" id="KW-1185">Reference proteome</keyword>
<feature type="DNA-binding region" description="H-T-H motif" evidence="4">
    <location>
        <begin position="32"/>
        <end position="51"/>
    </location>
</feature>
<keyword evidence="1" id="KW-0805">Transcription regulation</keyword>
<keyword evidence="2 4" id="KW-0238">DNA-binding</keyword>
<dbReference type="PANTHER" id="PTHR47506">
    <property type="entry name" value="TRANSCRIPTIONAL REGULATORY PROTEIN"/>
    <property type="match status" value="1"/>
</dbReference>
<dbReference type="PRINTS" id="PR00455">
    <property type="entry name" value="HTHTETR"/>
</dbReference>
<dbReference type="PANTHER" id="PTHR47506:SF7">
    <property type="entry name" value="TRANSCRIPTIONAL REGULATORY PROTEIN"/>
    <property type="match status" value="1"/>
</dbReference>
<dbReference type="Gene3D" id="1.10.10.60">
    <property type="entry name" value="Homeodomain-like"/>
    <property type="match status" value="1"/>
</dbReference>
<organism evidence="6 7">
    <name type="scientific">Bradyrhizobium aeschynomenes</name>
    <dbReference type="NCBI Taxonomy" id="2734909"/>
    <lineage>
        <taxon>Bacteria</taxon>
        <taxon>Pseudomonadati</taxon>
        <taxon>Pseudomonadota</taxon>
        <taxon>Alphaproteobacteria</taxon>
        <taxon>Hyphomicrobiales</taxon>
        <taxon>Nitrobacteraceae</taxon>
        <taxon>Bradyrhizobium</taxon>
    </lineage>
</organism>
<evidence type="ECO:0000256" key="4">
    <source>
        <dbReference type="PROSITE-ProRule" id="PRU00335"/>
    </source>
</evidence>
<gene>
    <name evidence="6" type="ORF">HL667_04760</name>
</gene>
<dbReference type="InterPro" id="IPR001647">
    <property type="entry name" value="HTH_TetR"/>
</dbReference>
<dbReference type="Pfam" id="PF00440">
    <property type="entry name" value="TetR_N"/>
    <property type="match status" value="1"/>
</dbReference>
<dbReference type="EMBL" id="JABFDN010000001">
    <property type="protein sequence ID" value="NPU64301.1"/>
    <property type="molecule type" value="Genomic_DNA"/>
</dbReference>
<evidence type="ECO:0000256" key="1">
    <source>
        <dbReference type="ARBA" id="ARBA00023015"/>
    </source>
</evidence>
<sequence length="192" mass="19777">MRKTRQQTAESRAKIVDTAARLLRERGVAGASIADVMSAAGMTQGGFYRHFASKNDMLAAATRHAFATMAGGIDRDTDTGGAEAALAAYVARYLSAEHISHPGLGCPAAGFGADAGRIPDVLGVEFADGAEQLITRVAAGLVARGAAERGARGEAIRLLTMLIGTVVMARALGPSALQDEIVAAAQDKLVLD</sequence>
<name>A0ABX2C7S2_9BRAD</name>
<dbReference type="PROSITE" id="PS50977">
    <property type="entry name" value="HTH_TETR_2"/>
    <property type="match status" value="1"/>
</dbReference>
<dbReference type="Gene3D" id="1.10.357.10">
    <property type="entry name" value="Tetracycline Repressor, domain 2"/>
    <property type="match status" value="1"/>
</dbReference>
<dbReference type="SUPFAM" id="SSF46689">
    <property type="entry name" value="Homeodomain-like"/>
    <property type="match status" value="1"/>
</dbReference>
<dbReference type="InterPro" id="IPR009057">
    <property type="entry name" value="Homeodomain-like_sf"/>
</dbReference>
<protein>
    <submittedName>
        <fullName evidence="6">TetR family transcriptional regulator</fullName>
    </submittedName>
</protein>
<accession>A0ABX2C7S2</accession>
<evidence type="ECO:0000313" key="7">
    <source>
        <dbReference type="Proteomes" id="UP000886476"/>
    </source>
</evidence>
<dbReference type="RefSeq" id="WP_172109360.1">
    <property type="nucleotide sequence ID" value="NZ_JABFDN010000001.1"/>
</dbReference>
<comment type="caution">
    <text evidence="6">The sequence shown here is derived from an EMBL/GenBank/DDBJ whole genome shotgun (WGS) entry which is preliminary data.</text>
</comment>
<feature type="domain" description="HTH tetR-type" evidence="5">
    <location>
        <begin position="9"/>
        <end position="69"/>
    </location>
</feature>
<evidence type="ECO:0000313" key="6">
    <source>
        <dbReference type="EMBL" id="NPU64301.1"/>
    </source>
</evidence>
<dbReference type="SUPFAM" id="SSF48498">
    <property type="entry name" value="Tetracyclin repressor-like, C-terminal domain"/>
    <property type="match status" value="1"/>
</dbReference>
<evidence type="ECO:0000256" key="3">
    <source>
        <dbReference type="ARBA" id="ARBA00023163"/>
    </source>
</evidence>
<evidence type="ECO:0000259" key="5">
    <source>
        <dbReference type="PROSITE" id="PS50977"/>
    </source>
</evidence>